<dbReference type="Gene3D" id="1.10.1380.10">
    <property type="entry name" value="Neutral endopeptidase , domain2"/>
    <property type="match status" value="1"/>
</dbReference>
<dbReference type="PANTHER" id="PTHR11733">
    <property type="entry name" value="ZINC METALLOPROTEASE FAMILY M13 NEPRILYSIN-RELATED"/>
    <property type="match status" value="1"/>
</dbReference>
<dbReference type="InterPro" id="IPR000718">
    <property type="entry name" value="Peptidase_M13"/>
</dbReference>
<dbReference type="AlphaFoldDB" id="A0A9J6FDK7"/>
<comment type="caution">
    <text evidence="3">The sequence shown here is derived from an EMBL/GenBank/DDBJ whole genome shotgun (WGS) entry which is preliminary data.</text>
</comment>
<dbReference type="Pfam" id="PF05649">
    <property type="entry name" value="Peptidase_M13_N"/>
    <property type="match status" value="1"/>
</dbReference>
<protein>
    <recommendedName>
        <fullName evidence="2">Peptidase M13 N-terminal domain-containing protein</fullName>
    </recommendedName>
</protein>
<dbReference type="SUPFAM" id="SSF55486">
    <property type="entry name" value="Metalloproteases ('zincins'), catalytic domain"/>
    <property type="match status" value="1"/>
</dbReference>
<evidence type="ECO:0000259" key="2">
    <source>
        <dbReference type="Pfam" id="PF05649"/>
    </source>
</evidence>
<dbReference type="InterPro" id="IPR008753">
    <property type="entry name" value="Peptidase_M13_N"/>
</dbReference>
<sequence>MGRIVQHRSVITVRRSRMVLAPILKAKHCSSLPPAVRNFLLAQEPLVLYNYLAPCSHPRCYNVVTAIHESMKPSIAPCYDFYGYACGGRRGNHVTTDALHRTALLRWVSTVPTPPMGQSALQKAAALLRACMRLTSQKHEDLDAIRGVLKAGGLPFPNMPSTSTYAVIQSIVDVNFDAGIAPLFRLTAGKDLLSGKGYMLYLAPAYDIVTFADFLQQMIVSDNVDVYIRRCAEVVGEPSWSYSALIRAIKSVNQQFLELSATNPLKAELKLSTSYQKGDTWFMLSRILANRFEIVGTAKPTFLVLDDAYFRFLARSIFEPLEPASLSAYVGMYVVWLVSRLASNNLAYSTPAENFTRSLVDLWPRCFSDVHSLYAYVPDQDDTDYVDGFLSVSRITAQYVTGLLFNWTANASDPFVPPFSTSLPLMVSTHGKVQLNMETVAPPTFTYNRSPSLNYAGLGYNVVQQCLRQLYLKDIWDTGDMSTDVLQASVAAHILYNAYMEARRSGTYEARFRQEEEKFGLKPEQLFFVGLCANWCRQNSHQPALAKQLCRSSLRLLTPFDDAFGCTRSEPSTLETVARLLAAPEEYSETDCGDITVFDYDIFIGELYQC</sequence>
<dbReference type="Gene3D" id="3.40.390.10">
    <property type="entry name" value="Collagenase (Catalytic Domain)"/>
    <property type="match status" value="2"/>
</dbReference>
<keyword evidence="4" id="KW-1185">Reference proteome</keyword>
<evidence type="ECO:0000256" key="1">
    <source>
        <dbReference type="ARBA" id="ARBA00007357"/>
    </source>
</evidence>
<dbReference type="InterPro" id="IPR024079">
    <property type="entry name" value="MetalloPept_cat_dom_sf"/>
</dbReference>
<gene>
    <name evidence="3" type="ORF">HPB48_002920</name>
</gene>
<dbReference type="GO" id="GO:0005886">
    <property type="term" value="C:plasma membrane"/>
    <property type="evidence" value="ECO:0007669"/>
    <property type="project" value="TreeGrafter"/>
</dbReference>
<dbReference type="VEuPathDB" id="VectorBase:HLOH_043766"/>
<dbReference type="EMBL" id="JABSTR010000001">
    <property type="protein sequence ID" value="KAH9361058.1"/>
    <property type="molecule type" value="Genomic_DNA"/>
</dbReference>
<dbReference type="PANTHER" id="PTHR11733:SF241">
    <property type="entry name" value="GH26575P-RELATED"/>
    <property type="match status" value="1"/>
</dbReference>
<accession>A0A9J6FDK7</accession>
<comment type="similarity">
    <text evidence="1">Belongs to the peptidase M13 family.</text>
</comment>
<dbReference type="PROSITE" id="PS51885">
    <property type="entry name" value="NEPRILYSIN"/>
    <property type="match status" value="1"/>
</dbReference>
<proteinExistence type="inferred from homology"/>
<name>A0A9J6FDK7_HAELO</name>
<feature type="domain" description="Peptidase M13 N-terminal" evidence="2">
    <location>
        <begin position="77"/>
        <end position="373"/>
    </location>
</feature>
<dbReference type="GO" id="GO:0016485">
    <property type="term" value="P:protein processing"/>
    <property type="evidence" value="ECO:0007669"/>
    <property type="project" value="TreeGrafter"/>
</dbReference>
<dbReference type="InterPro" id="IPR042089">
    <property type="entry name" value="Peptidase_M13_dom_2"/>
</dbReference>
<reference evidence="3 4" key="1">
    <citation type="journal article" date="2020" name="Cell">
        <title>Large-Scale Comparative Analyses of Tick Genomes Elucidate Their Genetic Diversity and Vector Capacities.</title>
        <authorList>
            <consortium name="Tick Genome and Microbiome Consortium (TIGMIC)"/>
            <person name="Jia N."/>
            <person name="Wang J."/>
            <person name="Shi W."/>
            <person name="Du L."/>
            <person name="Sun Y."/>
            <person name="Zhan W."/>
            <person name="Jiang J.F."/>
            <person name="Wang Q."/>
            <person name="Zhang B."/>
            <person name="Ji P."/>
            <person name="Bell-Sakyi L."/>
            <person name="Cui X.M."/>
            <person name="Yuan T.T."/>
            <person name="Jiang B.G."/>
            <person name="Yang W.F."/>
            <person name="Lam T.T."/>
            <person name="Chang Q.C."/>
            <person name="Ding S.J."/>
            <person name="Wang X.J."/>
            <person name="Zhu J.G."/>
            <person name="Ruan X.D."/>
            <person name="Zhao L."/>
            <person name="Wei J.T."/>
            <person name="Ye R.Z."/>
            <person name="Que T.C."/>
            <person name="Du C.H."/>
            <person name="Zhou Y.H."/>
            <person name="Cheng J.X."/>
            <person name="Dai P.F."/>
            <person name="Guo W.B."/>
            <person name="Han X.H."/>
            <person name="Huang E.J."/>
            <person name="Li L.F."/>
            <person name="Wei W."/>
            <person name="Gao Y.C."/>
            <person name="Liu J.Z."/>
            <person name="Shao H.Z."/>
            <person name="Wang X."/>
            <person name="Wang C.C."/>
            <person name="Yang T.C."/>
            <person name="Huo Q.B."/>
            <person name="Li W."/>
            <person name="Chen H.Y."/>
            <person name="Chen S.E."/>
            <person name="Zhou L.G."/>
            <person name="Ni X.B."/>
            <person name="Tian J.H."/>
            <person name="Sheng Y."/>
            <person name="Liu T."/>
            <person name="Pan Y.S."/>
            <person name="Xia L.Y."/>
            <person name="Li J."/>
            <person name="Zhao F."/>
            <person name="Cao W.C."/>
        </authorList>
    </citation>
    <scope>NUCLEOTIDE SEQUENCE [LARGE SCALE GENOMIC DNA]</scope>
    <source>
        <strain evidence="3">HaeL-2018</strain>
    </source>
</reference>
<evidence type="ECO:0000313" key="4">
    <source>
        <dbReference type="Proteomes" id="UP000821853"/>
    </source>
</evidence>
<evidence type="ECO:0000313" key="3">
    <source>
        <dbReference type="EMBL" id="KAH9361058.1"/>
    </source>
</evidence>
<dbReference type="Proteomes" id="UP000821853">
    <property type="component" value="Chromosome 1"/>
</dbReference>
<organism evidence="3 4">
    <name type="scientific">Haemaphysalis longicornis</name>
    <name type="common">Bush tick</name>
    <dbReference type="NCBI Taxonomy" id="44386"/>
    <lineage>
        <taxon>Eukaryota</taxon>
        <taxon>Metazoa</taxon>
        <taxon>Ecdysozoa</taxon>
        <taxon>Arthropoda</taxon>
        <taxon>Chelicerata</taxon>
        <taxon>Arachnida</taxon>
        <taxon>Acari</taxon>
        <taxon>Parasitiformes</taxon>
        <taxon>Ixodida</taxon>
        <taxon>Ixodoidea</taxon>
        <taxon>Ixodidae</taxon>
        <taxon>Haemaphysalinae</taxon>
        <taxon>Haemaphysalis</taxon>
    </lineage>
</organism>
<dbReference type="GO" id="GO:0004222">
    <property type="term" value="F:metalloendopeptidase activity"/>
    <property type="evidence" value="ECO:0007669"/>
    <property type="project" value="InterPro"/>
</dbReference>
<dbReference type="OrthoDB" id="6491254at2759"/>